<reference evidence="1" key="1">
    <citation type="submission" date="2018-02" db="EMBL/GenBank/DDBJ databases">
        <title>Rhizophora mucronata_Transcriptome.</title>
        <authorList>
            <person name="Meera S.P."/>
            <person name="Sreeshan A."/>
            <person name="Augustine A."/>
        </authorList>
    </citation>
    <scope>NUCLEOTIDE SEQUENCE</scope>
    <source>
        <tissue evidence="1">Leaf</tissue>
    </source>
</reference>
<dbReference type="AlphaFoldDB" id="A0A2P2QNJ7"/>
<organism evidence="1">
    <name type="scientific">Rhizophora mucronata</name>
    <name type="common">Asiatic mangrove</name>
    <dbReference type="NCBI Taxonomy" id="61149"/>
    <lineage>
        <taxon>Eukaryota</taxon>
        <taxon>Viridiplantae</taxon>
        <taxon>Streptophyta</taxon>
        <taxon>Embryophyta</taxon>
        <taxon>Tracheophyta</taxon>
        <taxon>Spermatophyta</taxon>
        <taxon>Magnoliopsida</taxon>
        <taxon>eudicotyledons</taxon>
        <taxon>Gunneridae</taxon>
        <taxon>Pentapetalae</taxon>
        <taxon>rosids</taxon>
        <taxon>fabids</taxon>
        <taxon>Malpighiales</taxon>
        <taxon>Rhizophoraceae</taxon>
        <taxon>Rhizophora</taxon>
    </lineage>
</organism>
<name>A0A2P2QNJ7_RHIMU</name>
<evidence type="ECO:0000313" key="1">
    <source>
        <dbReference type="EMBL" id="MBX68507.1"/>
    </source>
</evidence>
<proteinExistence type="predicted"/>
<dbReference type="EMBL" id="GGEC01088023">
    <property type="protein sequence ID" value="MBX68507.1"/>
    <property type="molecule type" value="Transcribed_RNA"/>
</dbReference>
<accession>A0A2P2QNJ7</accession>
<sequence length="26" mass="3023">MPTFNDSYNVNFKILAPNWGNKSNHN</sequence>
<protein>
    <submittedName>
        <fullName evidence="1">Uncharacterized protein</fullName>
    </submittedName>
</protein>